<protein>
    <submittedName>
        <fullName evidence="1">Nuclear transport factor 2 family protein</fullName>
    </submittedName>
</protein>
<dbReference type="InterPro" id="IPR032710">
    <property type="entry name" value="NTF2-like_dom_sf"/>
</dbReference>
<proteinExistence type="predicted"/>
<dbReference type="RefSeq" id="WP_283759970.1">
    <property type="nucleotide sequence ID" value="NZ_JAQOSQ010000031.1"/>
</dbReference>
<dbReference type="Proteomes" id="UP001232992">
    <property type="component" value="Unassembled WGS sequence"/>
</dbReference>
<comment type="caution">
    <text evidence="1">The sequence shown here is derived from an EMBL/GenBank/DDBJ whole genome shotgun (WGS) entry which is preliminary data.</text>
</comment>
<evidence type="ECO:0000313" key="2">
    <source>
        <dbReference type="Proteomes" id="UP001232992"/>
    </source>
</evidence>
<reference evidence="1 2" key="1">
    <citation type="submission" date="2023-01" db="EMBL/GenBank/DDBJ databases">
        <title>Novel diversity within Roseofilum (Cyanobacteria; Desertifilaceae) from marine benthic mats with descriptions of four novel species.</title>
        <authorList>
            <person name="Wang Y."/>
            <person name="Berthold D.E."/>
            <person name="Hu J."/>
            <person name="Lefler F.W."/>
            <person name="Laughinghouse H.D. IV."/>
        </authorList>
    </citation>
    <scope>NUCLEOTIDE SEQUENCE [LARGE SCALE GENOMIC DNA]</scope>
    <source>
        <strain evidence="1 2">BLCC-M143</strain>
    </source>
</reference>
<sequence length="276" mass="30224">MMKNSSVSTQRLTARLLPARWWTPLVLSLSIGFGLAGGTLAARAVETVPEELAEAIAQIDANASQKNLDGVLQYYDEDFSHQDGLTRATMADILSDLWKDYSQISYTTKVDSWTQEGDRWIAQTTTTIRGQKQTLGRVMAMEAVVKSRQQWQNQKLVAQEILSEKTTLTSGENPPTVKFQLPEQVRTGERFSLDAIAIEPLGNDILLGAVLEEPINAKSYMESGAIDLEVLSAGGLFKLGVAPAVAEPRWISAVLIRGDGITMVTQRMQVVNSVGN</sequence>
<name>A0ABT7C1M8_9CYAN</name>
<accession>A0ABT7C1M8</accession>
<gene>
    <name evidence="1" type="ORF">PMH09_19240</name>
</gene>
<dbReference type="EMBL" id="JAQOSQ010000031">
    <property type="protein sequence ID" value="MDJ1185326.1"/>
    <property type="molecule type" value="Genomic_DNA"/>
</dbReference>
<dbReference type="SUPFAM" id="SSF54427">
    <property type="entry name" value="NTF2-like"/>
    <property type="match status" value="1"/>
</dbReference>
<evidence type="ECO:0000313" key="1">
    <source>
        <dbReference type="EMBL" id="MDJ1185326.1"/>
    </source>
</evidence>
<organism evidence="1 2">
    <name type="scientific">Roseofilum casamattae BLCC-M143</name>
    <dbReference type="NCBI Taxonomy" id="3022442"/>
    <lineage>
        <taxon>Bacteria</taxon>
        <taxon>Bacillati</taxon>
        <taxon>Cyanobacteriota</taxon>
        <taxon>Cyanophyceae</taxon>
        <taxon>Desertifilales</taxon>
        <taxon>Desertifilaceae</taxon>
        <taxon>Roseofilum</taxon>
        <taxon>Roseofilum casamattae</taxon>
    </lineage>
</organism>
<keyword evidence="2" id="KW-1185">Reference proteome</keyword>